<dbReference type="SUPFAM" id="SSF55681">
    <property type="entry name" value="Class II aaRS and biotin synthetases"/>
    <property type="match status" value="1"/>
</dbReference>
<feature type="binding site" evidence="9">
    <location>
        <position position="824"/>
    </location>
    <ligand>
        <name>Zn(2+)</name>
        <dbReference type="ChEBI" id="CHEBI:29105"/>
    </ligand>
</feature>
<feature type="binding site" evidence="9">
    <location>
        <position position="705"/>
    </location>
    <ligand>
        <name>Zn(2+)</name>
        <dbReference type="ChEBI" id="CHEBI:29105"/>
    </ligand>
</feature>
<evidence type="ECO:0000256" key="9">
    <source>
        <dbReference type="HAMAP-Rule" id="MF_03133"/>
    </source>
</evidence>
<evidence type="ECO:0000256" key="1">
    <source>
        <dbReference type="ARBA" id="ARBA00008429"/>
    </source>
</evidence>
<keyword evidence="10" id="KW-0472">Membrane</keyword>
<dbReference type="InterPro" id="IPR018164">
    <property type="entry name" value="Ala-tRNA-synth_IIc_N"/>
</dbReference>
<dbReference type="InterPro" id="IPR018162">
    <property type="entry name" value="Ala-tRNA-ligase_IIc_anticod-bd"/>
</dbReference>
<feature type="domain" description="Alanyl-transfer RNA synthetases family profile" evidence="11">
    <location>
        <begin position="104"/>
        <end position="867"/>
    </location>
</feature>
<keyword evidence="9" id="KW-0862">Zinc</keyword>
<comment type="function">
    <text evidence="9">Catalyzes the attachment of alanine to tRNA(Ala) in a two-step reaction: alanine is first activated by ATP to form Ala-AMP and then transferred to the acceptor end of tRNA(Ala). Also edits incorrectly charged tRNA(Ala) via its editing domain.</text>
</comment>
<evidence type="ECO:0000313" key="12">
    <source>
        <dbReference type="EMBL" id="KAF8821391.1"/>
    </source>
</evidence>
<evidence type="ECO:0000256" key="6">
    <source>
        <dbReference type="ARBA" id="ARBA00022884"/>
    </source>
</evidence>
<gene>
    <name evidence="12" type="ORF">IE077_002094</name>
</gene>
<protein>
    <recommendedName>
        <fullName evidence="9">Alanine--tRNA ligase</fullName>
        <ecNumber evidence="9">6.1.1.7</ecNumber>
    </recommendedName>
    <alternativeName>
        <fullName evidence="9">Alanyl-tRNA synthetase</fullName>
        <shortName evidence="9">AlaRS</shortName>
    </alternativeName>
</protein>
<evidence type="ECO:0000256" key="10">
    <source>
        <dbReference type="SAM" id="Phobius"/>
    </source>
</evidence>
<comment type="domain">
    <text evidence="9">Consists of three domains; the N-terminal catalytic domain, the editing domain and the C-terminal C-Ala domain. The editing domain removes incorrectly charged amino acids, while the C-Ala domain, along with tRNA(Ala), serves as a bridge to cooperatively bring together the editing and aminoacylation centers thus stimulating deacylation of misacylated tRNAs.</text>
</comment>
<evidence type="ECO:0000256" key="4">
    <source>
        <dbReference type="ARBA" id="ARBA00022741"/>
    </source>
</evidence>
<dbReference type="Pfam" id="PF07973">
    <property type="entry name" value="tRNA_SAD"/>
    <property type="match status" value="1"/>
</dbReference>
<evidence type="ECO:0000256" key="8">
    <source>
        <dbReference type="ARBA" id="ARBA00023146"/>
    </source>
</evidence>
<name>A0ABQ7JBL1_9APIC</name>
<dbReference type="Gene3D" id="3.30.930.10">
    <property type="entry name" value="Bira Bifunctional Protein, Domain 2"/>
    <property type="match status" value="1"/>
</dbReference>
<evidence type="ECO:0000256" key="7">
    <source>
        <dbReference type="ARBA" id="ARBA00022917"/>
    </source>
</evidence>
<keyword evidence="6 9" id="KW-0694">RNA-binding</keyword>
<keyword evidence="10" id="KW-0812">Transmembrane</keyword>
<comment type="caution">
    <text evidence="12">The sequence shown here is derived from an EMBL/GenBank/DDBJ whole genome shotgun (WGS) entry which is preliminary data.</text>
</comment>
<keyword evidence="9" id="KW-0963">Cytoplasm</keyword>
<keyword evidence="3 9" id="KW-0436">Ligase</keyword>
<dbReference type="HAMAP" id="MF_00036_B">
    <property type="entry name" value="Ala_tRNA_synth_B"/>
    <property type="match status" value="1"/>
</dbReference>
<dbReference type="InterPro" id="IPR012947">
    <property type="entry name" value="tRNA_SAD"/>
</dbReference>
<accession>A0ABQ7JBL1</accession>
<organism evidence="12 13">
    <name type="scientific">Cardiosporidium cionae</name>
    <dbReference type="NCBI Taxonomy" id="476202"/>
    <lineage>
        <taxon>Eukaryota</taxon>
        <taxon>Sar</taxon>
        <taxon>Alveolata</taxon>
        <taxon>Apicomplexa</taxon>
        <taxon>Aconoidasida</taxon>
        <taxon>Nephromycida</taxon>
        <taxon>Cardiosporidium</taxon>
    </lineage>
</organism>
<feature type="transmembrane region" description="Helical" evidence="10">
    <location>
        <begin position="6"/>
        <end position="28"/>
    </location>
</feature>
<dbReference type="InterPro" id="IPR009000">
    <property type="entry name" value="Transl_B-barrel_sf"/>
</dbReference>
<keyword evidence="4 9" id="KW-0547">Nucleotide-binding</keyword>
<dbReference type="SUPFAM" id="SSF101353">
    <property type="entry name" value="Putative anticodon-binding domain of alanyl-tRNA synthetase (AlaRS)"/>
    <property type="match status" value="1"/>
</dbReference>
<reference evidence="12 13" key="1">
    <citation type="journal article" date="2020" name="bioRxiv">
        <title>Metabolic contributions of an alphaproteobacterial endosymbiont in the apicomplexan Cardiosporidium cionae.</title>
        <authorList>
            <person name="Hunter E.S."/>
            <person name="Paight C.J."/>
            <person name="Lane C.E."/>
        </authorList>
    </citation>
    <scope>NUCLEOTIDE SEQUENCE [LARGE SCALE GENOMIC DNA]</scope>
    <source>
        <strain evidence="12">ESH_2018</strain>
    </source>
</reference>
<dbReference type="InterPro" id="IPR023033">
    <property type="entry name" value="Ala_tRNA_ligase_euk/bac"/>
</dbReference>
<sequence>MYDLISYLSFLLFLFYFYIVTILPSRFFTLSRLCPALTAIVPLSTPYSLLARSVCFSTFSAFLISTRLFSKPQVKMHHPSQDAEGIASGVDNGKTTKKHCTLRWNSKNVRSTFVKFFETEHHTEWQSSPVVPHNDATLLFVNAGMNQFKPLFLGRVDPHTTMAKLKRATNSQKCIRAGGKHNDLDDVGTDVYHHTFFEMMGSWSFGDYFKKEAIDFAWKLLVDTYGIDSSRLYATYFGGDPKVPNCPPDEEAKQLWLQYLPESRILPFGTEDNFWEMAETGPCGPCSEIHYDRIGNRDASSLVNADNPDVLEIWNLVFMQFNREMGGRLSPLPAPCVDTGLGLERLTSILQGVESNYDTDLFIPLFEMIESLLNVPTPYSGKVGAEDSNRIDMTYRVIADHIRCLSIAIADGAEPSNEGRGYVLRRILRRALRYGRHYFAAPANEGWLYKLVDGVISTLGLAYPGLLVNADRIKEIIKEEETLFSKTLDKGMDHFKKCLQRIASKGEDSSIFSGKEAFTLYATYGFPLDLTEVMAREIGMTVNVIEFNEKFKEHQLVSENKAFKGTDSIPGPDQLHELKERCKFLETEDSSKYQCHIRGEGYGQRGQLLVIWDGSEFLNSLSTEMAQATLIFDKTNFYAEQGGQIYDTGSVSNESNEDLFEIDNVQKVGNYIFHSGKLRKGTLTVKEEMILLPDFKRRYSIEKNHTATHLLNFALRKVLDATCDQRGSLVEPNRLRFDFEYFKQISNAEMKEIETNLARLVTDAMTVYTKNVSLLQGRNIEGLRAVFGETYPDPVRVVSVGVDIDTILEVPKAGYGFNYSVEFCGGTHVDTTDEIQECLLVQEESISKGVRRIVAVTGEGAQRSREAADSFQTELHAVEAAMEAQGQVEALLSDLRVRIDENKMLPYFQKKFLVASIEDLVKKQLEKSKTETKALLKIAQHLGELLAKQKKEETFVIHSFPELKGDGKALDTAIQIFRNHAPNVAVFFLSASHDKTGTSAKGNKLSAIAMIPEALQGKLSAADWLIEALKVANGKGGGSRLRAVGAGRNSEQVEEVLEEAYRYLTQYLQ</sequence>
<proteinExistence type="inferred from homology"/>
<dbReference type="Pfam" id="PF01411">
    <property type="entry name" value="tRNA-synt_2c"/>
    <property type="match status" value="1"/>
</dbReference>
<dbReference type="Gene3D" id="3.30.980.10">
    <property type="entry name" value="Threonyl-trna Synthetase, Chain A, domain 2"/>
    <property type="match status" value="1"/>
</dbReference>
<keyword evidence="9" id="KW-0496">Mitochondrion</keyword>
<dbReference type="Proteomes" id="UP000823046">
    <property type="component" value="Unassembled WGS sequence"/>
</dbReference>
<dbReference type="PROSITE" id="PS50860">
    <property type="entry name" value="AA_TRNA_LIGASE_II_ALA"/>
    <property type="match status" value="1"/>
</dbReference>
<dbReference type="Gene3D" id="3.10.310.40">
    <property type="match status" value="1"/>
</dbReference>
<evidence type="ECO:0000256" key="5">
    <source>
        <dbReference type="ARBA" id="ARBA00022840"/>
    </source>
</evidence>
<comment type="catalytic activity">
    <reaction evidence="9">
        <text>tRNA(Ala) + L-alanine + ATP = L-alanyl-tRNA(Ala) + AMP + diphosphate</text>
        <dbReference type="Rhea" id="RHEA:12540"/>
        <dbReference type="Rhea" id="RHEA-COMP:9657"/>
        <dbReference type="Rhea" id="RHEA-COMP:9923"/>
        <dbReference type="ChEBI" id="CHEBI:30616"/>
        <dbReference type="ChEBI" id="CHEBI:33019"/>
        <dbReference type="ChEBI" id="CHEBI:57972"/>
        <dbReference type="ChEBI" id="CHEBI:78442"/>
        <dbReference type="ChEBI" id="CHEBI:78497"/>
        <dbReference type="ChEBI" id="CHEBI:456215"/>
        <dbReference type="EC" id="6.1.1.7"/>
    </reaction>
</comment>
<dbReference type="SUPFAM" id="SSF50447">
    <property type="entry name" value="Translation proteins"/>
    <property type="match status" value="1"/>
</dbReference>
<comment type="subcellular location">
    <subcellularLocation>
        <location evidence="9">Mitochondrion</location>
    </subcellularLocation>
    <subcellularLocation>
        <location evidence="9">Cytoplasm</location>
    </subcellularLocation>
</comment>
<keyword evidence="5 9" id="KW-0067">ATP-binding</keyword>
<dbReference type="InterPro" id="IPR018165">
    <property type="entry name" value="Ala-tRNA-synth_IIc_core"/>
</dbReference>
<keyword evidence="8 9" id="KW-0030">Aminoacyl-tRNA synthetase</keyword>
<dbReference type="PRINTS" id="PR00980">
    <property type="entry name" value="TRNASYNTHALA"/>
</dbReference>
<evidence type="ECO:0000256" key="3">
    <source>
        <dbReference type="ARBA" id="ARBA00022598"/>
    </source>
</evidence>
<keyword evidence="13" id="KW-1185">Reference proteome</keyword>
<evidence type="ECO:0000256" key="2">
    <source>
        <dbReference type="ARBA" id="ARBA00022555"/>
    </source>
</evidence>
<dbReference type="Gene3D" id="2.40.30.130">
    <property type="match status" value="1"/>
</dbReference>
<dbReference type="InterPro" id="IPR002318">
    <property type="entry name" value="Ala-tRNA-lgiase_IIc"/>
</dbReference>
<comment type="similarity">
    <text evidence="1">Belongs to the class-II aminoacyl-tRNA synthetase family. Alax-L subfamily.</text>
</comment>
<keyword evidence="9" id="KW-0479">Metal-binding</keyword>
<dbReference type="NCBIfam" id="TIGR00344">
    <property type="entry name" value="alaS"/>
    <property type="match status" value="1"/>
</dbReference>
<keyword evidence="7 9" id="KW-0648">Protein biosynthesis</keyword>
<dbReference type="PANTHER" id="PTHR11777:SF9">
    <property type="entry name" value="ALANINE--TRNA LIGASE, CYTOPLASMIC"/>
    <property type="match status" value="1"/>
</dbReference>
<dbReference type="CDD" id="cd00673">
    <property type="entry name" value="AlaRS_core"/>
    <property type="match status" value="1"/>
</dbReference>
<dbReference type="InterPro" id="IPR045864">
    <property type="entry name" value="aa-tRNA-synth_II/BPL/LPL"/>
</dbReference>
<evidence type="ECO:0000313" key="13">
    <source>
        <dbReference type="Proteomes" id="UP000823046"/>
    </source>
</evidence>
<dbReference type="InterPro" id="IPR018163">
    <property type="entry name" value="Thr/Ala-tRNA-synth_IIc_edit"/>
</dbReference>
<dbReference type="SUPFAM" id="SSF55186">
    <property type="entry name" value="ThrRS/AlaRS common domain"/>
    <property type="match status" value="1"/>
</dbReference>
<dbReference type="EMBL" id="JADAQX010000186">
    <property type="protein sequence ID" value="KAF8821391.1"/>
    <property type="molecule type" value="Genomic_DNA"/>
</dbReference>
<dbReference type="SMART" id="SM00863">
    <property type="entry name" value="tRNA_SAD"/>
    <property type="match status" value="1"/>
</dbReference>
<dbReference type="PANTHER" id="PTHR11777">
    <property type="entry name" value="ALANYL-TRNA SYNTHETASE"/>
    <property type="match status" value="1"/>
</dbReference>
<comment type="cofactor">
    <cofactor evidence="9">
        <name>Zn(2+)</name>
        <dbReference type="ChEBI" id="CHEBI:29105"/>
    </cofactor>
    <text evidence="9">Binds 1 zinc ion per subunit.</text>
</comment>
<feature type="binding site" evidence="9">
    <location>
        <position position="709"/>
    </location>
    <ligand>
        <name>Zn(2+)</name>
        <dbReference type="ChEBI" id="CHEBI:29105"/>
    </ligand>
</feature>
<dbReference type="EC" id="6.1.1.7" evidence="9"/>
<keyword evidence="10" id="KW-1133">Transmembrane helix</keyword>
<dbReference type="InterPro" id="IPR050058">
    <property type="entry name" value="Ala-tRNA_ligase"/>
</dbReference>
<keyword evidence="2 9" id="KW-0820">tRNA-binding</keyword>
<feature type="binding site" evidence="9">
    <location>
        <position position="828"/>
    </location>
    <ligand>
        <name>Zn(2+)</name>
        <dbReference type="ChEBI" id="CHEBI:29105"/>
    </ligand>
</feature>
<comment type="subunit">
    <text evidence="9">Monomer.</text>
</comment>
<evidence type="ECO:0000259" key="11">
    <source>
        <dbReference type="PROSITE" id="PS50860"/>
    </source>
</evidence>